<keyword evidence="4" id="KW-0285">Flavoprotein</keyword>
<dbReference type="PANTHER" id="PTHR11103:SF18">
    <property type="entry name" value="SLR1189 PROTEIN"/>
    <property type="match status" value="1"/>
</dbReference>
<dbReference type="AlphaFoldDB" id="A0A7C2BE10"/>
<dbReference type="PANTHER" id="PTHR11103">
    <property type="entry name" value="SLR1189 PROTEIN"/>
    <property type="match status" value="1"/>
</dbReference>
<comment type="cofactor">
    <cofactor evidence="1">
        <name>FAD</name>
        <dbReference type="ChEBI" id="CHEBI:57692"/>
    </cofactor>
</comment>
<dbReference type="GO" id="GO:0032259">
    <property type="term" value="P:methylation"/>
    <property type="evidence" value="ECO:0007669"/>
    <property type="project" value="UniProtKB-KW"/>
</dbReference>
<dbReference type="GO" id="GO:0046872">
    <property type="term" value="F:metal ion binding"/>
    <property type="evidence" value="ECO:0007669"/>
    <property type="project" value="UniProtKB-KW"/>
</dbReference>
<comment type="cofactor">
    <cofactor evidence="8">
        <name>Zn(2+)</name>
        <dbReference type="ChEBI" id="CHEBI:29105"/>
    </cofactor>
</comment>
<organism evidence="10">
    <name type="scientific">Thermomicrobium roseum</name>
    <dbReference type="NCBI Taxonomy" id="500"/>
    <lineage>
        <taxon>Bacteria</taxon>
        <taxon>Pseudomonadati</taxon>
        <taxon>Thermomicrobiota</taxon>
        <taxon>Thermomicrobia</taxon>
        <taxon>Thermomicrobiales</taxon>
        <taxon>Thermomicrobiaceae</taxon>
        <taxon>Thermomicrobium</taxon>
    </lineage>
</organism>
<dbReference type="InterPro" id="IPR003171">
    <property type="entry name" value="Mehydrof_redctse-like"/>
</dbReference>
<dbReference type="Gene3D" id="3.20.20.330">
    <property type="entry name" value="Homocysteine-binding-like domain"/>
    <property type="match status" value="1"/>
</dbReference>
<keyword evidence="6" id="KW-0274">FAD</keyword>
<feature type="domain" description="Hcy-binding" evidence="9">
    <location>
        <begin position="2"/>
        <end position="292"/>
    </location>
</feature>
<accession>A0A7C2BE10</accession>
<feature type="binding site" evidence="8">
    <location>
        <position position="277"/>
    </location>
    <ligand>
        <name>Zn(2+)</name>
        <dbReference type="ChEBI" id="CHEBI:29105"/>
    </ligand>
</feature>
<protein>
    <submittedName>
        <fullName evidence="10">Bifunctional homocysteine S-methyltransferase/methylenetetrahydrofolate reductase</fullName>
        <ecNumber evidence="10">1.5.1.20</ecNumber>
        <ecNumber evidence="10">2.1.1.10</ecNumber>
    </submittedName>
</protein>
<evidence type="ECO:0000256" key="2">
    <source>
        <dbReference type="ARBA" id="ARBA00004777"/>
    </source>
</evidence>
<evidence type="ECO:0000313" key="10">
    <source>
        <dbReference type="EMBL" id="HEF65986.1"/>
    </source>
</evidence>
<evidence type="ECO:0000256" key="4">
    <source>
        <dbReference type="ARBA" id="ARBA00022630"/>
    </source>
</evidence>
<dbReference type="InterPro" id="IPR029041">
    <property type="entry name" value="FAD-linked_oxidoreductase-like"/>
</dbReference>
<comment type="pathway">
    <text evidence="2">One-carbon metabolism; tetrahydrofolate interconversion.</text>
</comment>
<dbReference type="Gene3D" id="3.20.20.220">
    <property type="match status" value="1"/>
</dbReference>
<evidence type="ECO:0000259" key="9">
    <source>
        <dbReference type="PROSITE" id="PS50970"/>
    </source>
</evidence>
<dbReference type="Pfam" id="PF02219">
    <property type="entry name" value="MTHFR"/>
    <property type="match status" value="1"/>
</dbReference>
<proteinExistence type="predicted"/>
<dbReference type="GO" id="GO:0006555">
    <property type="term" value="P:methionine metabolic process"/>
    <property type="evidence" value="ECO:0007669"/>
    <property type="project" value="InterPro"/>
</dbReference>
<keyword evidence="5 8" id="KW-0808">Transferase</keyword>
<dbReference type="UniPathway" id="UPA00193"/>
<feature type="binding site" evidence="8">
    <location>
        <position position="278"/>
    </location>
    <ligand>
        <name>Zn(2+)</name>
        <dbReference type="ChEBI" id="CHEBI:29105"/>
    </ligand>
</feature>
<dbReference type="SUPFAM" id="SSF51730">
    <property type="entry name" value="FAD-linked oxidoreductase"/>
    <property type="match status" value="1"/>
</dbReference>
<keyword evidence="3 8" id="KW-0489">Methyltransferase</keyword>
<dbReference type="EC" id="2.1.1.10" evidence="10"/>
<dbReference type="GO" id="GO:0004489">
    <property type="term" value="F:methylenetetrahydrofolate reductase [NAD(P)H] activity"/>
    <property type="evidence" value="ECO:0007669"/>
    <property type="project" value="UniProtKB-EC"/>
</dbReference>
<evidence type="ECO:0000256" key="5">
    <source>
        <dbReference type="ARBA" id="ARBA00022679"/>
    </source>
</evidence>
<evidence type="ECO:0000256" key="6">
    <source>
        <dbReference type="ARBA" id="ARBA00022827"/>
    </source>
</evidence>
<evidence type="ECO:0000256" key="3">
    <source>
        <dbReference type="ARBA" id="ARBA00022603"/>
    </source>
</evidence>
<name>A0A7C2BE10_THERO</name>
<gene>
    <name evidence="10" type="ORF">ENP47_10365</name>
</gene>
<dbReference type="CDD" id="cd00537">
    <property type="entry name" value="MTHFR"/>
    <property type="match status" value="1"/>
</dbReference>
<sequence>MAHPFLERLQRGPLLADGAMGTQLYERGVRLEQCFEAVNLRDPDLVVAIHRDYILAGAELIETNTFGANRMKLESHGLGERVRDVNRRAVRLAREAREITGIPVLIAGAVGPSGRILAPIGTVAPETIRDVFREQIEALLEGGVDLLIFETFSQLEELRQAILAAREVSDLPLVAQMTFAADGRTMAGHTPDVVVQSLTELGVDAIGVNCSVGPRPMLAVLRDMVAANTGNIPLSAMPNAGWPTVLGDRVIFGSSPDYFAEFAQEALELGVRILGGCCGTTPNHIAAMRRVLDEQRGTSVSSGAAIRLEERVRPVTVLAPEGPTRLKQKLGREFIISVEIDPPKGLNPQKAIDGARILRQSGVEFINVADSPMARVRLSALGLCYLLQHEVGIETILHLTTRDRNLMGLQSDLLGAHALGVRNILALTGDPPTLGDYPHATPVYDVDSIGLVRILTNFNNGMDAGGASIGQQASFTIGVACDPTRPDLDRELERLHAKLAAGAHFIMTQPVFDLDTWLTFVRKYEERYGPLGVPVLLGILPLQSYRHAVFLHNEVPGITLTEEALERMRRAGANGRAEGVAMARELVARAYEVVEGIYIMPSFGRYEVAVEVVESLPQNRVRRVTS</sequence>
<keyword evidence="8" id="KW-0862">Zinc</keyword>
<dbReference type="SUPFAM" id="SSF82282">
    <property type="entry name" value="Homocysteine S-methyltransferase"/>
    <property type="match status" value="1"/>
</dbReference>
<comment type="caution">
    <text evidence="10">The sequence shown here is derived from an EMBL/GenBank/DDBJ whole genome shotgun (WGS) entry which is preliminary data.</text>
</comment>
<dbReference type="InterPro" id="IPR003726">
    <property type="entry name" value="HCY_dom"/>
</dbReference>
<dbReference type="InterPro" id="IPR036589">
    <property type="entry name" value="HCY_dom_sf"/>
</dbReference>
<evidence type="ECO:0000256" key="7">
    <source>
        <dbReference type="ARBA" id="ARBA00023002"/>
    </source>
</evidence>
<keyword evidence="7 10" id="KW-0560">Oxidoreductase</keyword>
<dbReference type="GO" id="GO:0035999">
    <property type="term" value="P:tetrahydrofolate interconversion"/>
    <property type="evidence" value="ECO:0007669"/>
    <property type="project" value="UniProtKB-UniPathway"/>
</dbReference>
<dbReference type="EMBL" id="DSJL01000011">
    <property type="protein sequence ID" value="HEF65986.1"/>
    <property type="molecule type" value="Genomic_DNA"/>
</dbReference>
<dbReference type="GO" id="GO:0008168">
    <property type="term" value="F:methyltransferase activity"/>
    <property type="evidence" value="ECO:0007669"/>
    <property type="project" value="UniProtKB-UniRule"/>
</dbReference>
<evidence type="ECO:0000256" key="8">
    <source>
        <dbReference type="PROSITE-ProRule" id="PRU00333"/>
    </source>
</evidence>
<dbReference type="NCBIfam" id="NF006396">
    <property type="entry name" value="PRK08645.1"/>
    <property type="match status" value="1"/>
</dbReference>
<dbReference type="PROSITE" id="PS50970">
    <property type="entry name" value="HCY"/>
    <property type="match status" value="1"/>
</dbReference>
<keyword evidence="8" id="KW-0479">Metal-binding</keyword>
<feature type="binding site" evidence="8">
    <location>
        <position position="210"/>
    </location>
    <ligand>
        <name>Zn(2+)</name>
        <dbReference type="ChEBI" id="CHEBI:29105"/>
    </ligand>
</feature>
<evidence type="ECO:0000256" key="1">
    <source>
        <dbReference type="ARBA" id="ARBA00001974"/>
    </source>
</evidence>
<dbReference type="EC" id="1.5.1.20" evidence="10"/>
<dbReference type="Pfam" id="PF02574">
    <property type="entry name" value="S-methyl_trans"/>
    <property type="match status" value="1"/>
</dbReference>
<reference evidence="10" key="1">
    <citation type="journal article" date="2020" name="mSystems">
        <title>Genome- and Community-Level Interaction Insights into Carbon Utilization and Element Cycling Functions of Hydrothermarchaeota in Hydrothermal Sediment.</title>
        <authorList>
            <person name="Zhou Z."/>
            <person name="Liu Y."/>
            <person name="Xu W."/>
            <person name="Pan J."/>
            <person name="Luo Z.H."/>
            <person name="Li M."/>
        </authorList>
    </citation>
    <scope>NUCLEOTIDE SEQUENCE [LARGE SCALE GENOMIC DNA]</scope>
    <source>
        <strain evidence="10">SpSt-222</strain>
    </source>
</reference>